<organism evidence="1 2">
    <name type="scientific">Elysia crispata</name>
    <name type="common">lettuce slug</name>
    <dbReference type="NCBI Taxonomy" id="231223"/>
    <lineage>
        <taxon>Eukaryota</taxon>
        <taxon>Metazoa</taxon>
        <taxon>Spiralia</taxon>
        <taxon>Lophotrochozoa</taxon>
        <taxon>Mollusca</taxon>
        <taxon>Gastropoda</taxon>
        <taxon>Heterobranchia</taxon>
        <taxon>Euthyneura</taxon>
        <taxon>Panpulmonata</taxon>
        <taxon>Sacoglossa</taxon>
        <taxon>Placobranchoidea</taxon>
        <taxon>Plakobranchidae</taxon>
        <taxon>Elysia</taxon>
    </lineage>
</organism>
<dbReference type="AlphaFoldDB" id="A0AAE0YE64"/>
<comment type="caution">
    <text evidence="1">The sequence shown here is derived from an EMBL/GenBank/DDBJ whole genome shotgun (WGS) entry which is preliminary data.</text>
</comment>
<sequence length="95" mass="10884">MHGARQVKKMKKSVLIHWPFRASLMSLVYHGYRLLMSLMTPPNRQPVRFSGSMGMSSFSCFSSRAADNGEKEGCYFQSPSKLVVREEKYATSWQT</sequence>
<protein>
    <submittedName>
        <fullName evidence="1">Uncharacterized protein</fullName>
    </submittedName>
</protein>
<keyword evidence="2" id="KW-1185">Reference proteome</keyword>
<accession>A0AAE0YE64</accession>
<proteinExistence type="predicted"/>
<gene>
    <name evidence="1" type="ORF">RRG08_064216</name>
</gene>
<evidence type="ECO:0000313" key="2">
    <source>
        <dbReference type="Proteomes" id="UP001283361"/>
    </source>
</evidence>
<dbReference type="Proteomes" id="UP001283361">
    <property type="component" value="Unassembled WGS sequence"/>
</dbReference>
<reference evidence="1" key="1">
    <citation type="journal article" date="2023" name="G3 (Bethesda)">
        <title>A reference genome for the long-term kleptoplast-retaining sea slug Elysia crispata morphotype clarki.</title>
        <authorList>
            <person name="Eastman K.E."/>
            <person name="Pendleton A.L."/>
            <person name="Shaikh M.A."/>
            <person name="Suttiyut T."/>
            <person name="Ogas R."/>
            <person name="Tomko P."/>
            <person name="Gavelis G."/>
            <person name="Widhalm J.R."/>
            <person name="Wisecaver J.H."/>
        </authorList>
    </citation>
    <scope>NUCLEOTIDE SEQUENCE</scope>
    <source>
        <strain evidence="1">ECLA1</strain>
    </source>
</reference>
<name>A0AAE0YE64_9GAST</name>
<dbReference type="EMBL" id="JAWDGP010006339">
    <property type="protein sequence ID" value="KAK3742817.1"/>
    <property type="molecule type" value="Genomic_DNA"/>
</dbReference>
<evidence type="ECO:0000313" key="1">
    <source>
        <dbReference type="EMBL" id="KAK3742817.1"/>
    </source>
</evidence>